<organism evidence="2 3">
    <name type="scientific">Winslowiella arboricola</name>
    <dbReference type="NCBI Taxonomy" id="2978220"/>
    <lineage>
        <taxon>Bacteria</taxon>
        <taxon>Pseudomonadati</taxon>
        <taxon>Pseudomonadota</taxon>
        <taxon>Gammaproteobacteria</taxon>
        <taxon>Enterobacterales</taxon>
        <taxon>Erwiniaceae</taxon>
        <taxon>Winslowiella</taxon>
    </lineage>
</organism>
<name>A0A9J6PM78_9GAMM</name>
<feature type="region of interest" description="Disordered" evidence="1">
    <location>
        <begin position="105"/>
        <end position="126"/>
    </location>
</feature>
<protein>
    <submittedName>
        <fullName evidence="2">Uncharacterized protein</fullName>
    </submittedName>
</protein>
<accession>A0A9J6PM78</accession>
<evidence type="ECO:0000313" key="3">
    <source>
        <dbReference type="Proteomes" id="UP001064262"/>
    </source>
</evidence>
<feature type="compositionally biased region" description="Polar residues" evidence="1">
    <location>
        <begin position="114"/>
        <end position="126"/>
    </location>
</feature>
<keyword evidence="3" id="KW-1185">Reference proteome</keyword>
<evidence type="ECO:0000256" key="1">
    <source>
        <dbReference type="SAM" id="MobiDB-lite"/>
    </source>
</evidence>
<dbReference type="AlphaFoldDB" id="A0A9J6PM78"/>
<evidence type="ECO:0000313" key="2">
    <source>
        <dbReference type="EMBL" id="MCU5779425.1"/>
    </source>
</evidence>
<dbReference type="EMBL" id="JAODIM010000043">
    <property type="protein sequence ID" value="MCU5779425.1"/>
    <property type="molecule type" value="Genomic_DNA"/>
</dbReference>
<proteinExistence type="predicted"/>
<gene>
    <name evidence="2" type="ORF">N5923_18235</name>
</gene>
<comment type="caution">
    <text evidence="2">The sequence shown here is derived from an EMBL/GenBank/DDBJ whole genome shotgun (WGS) entry which is preliminary data.</text>
</comment>
<feature type="region of interest" description="Disordered" evidence="1">
    <location>
        <begin position="48"/>
        <end position="86"/>
    </location>
</feature>
<dbReference type="Proteomes" id="UP001064262">
    <property type="component" value="Unassembled WGS sequence"/>
</dbReference>
<reference evidence="2" key="1">
    <citation type="submission" date="2022-09" db="EMBL/GenBank/DDBJ databases">
        <title>Winslowiella arboricola sp. nov., isolated from bleeding cankers on broadleaf hosts.</title>
        <authorList>
            <person name="Brady C."/>
            <person name="Kaur S."/>
            <person name="Crampton B."/>
            <person name="Maddock D."/>
            <person name="Arnold D."/>
            <person name="Denman S."/>
        </authorList>
    </citation>
    <scope>NUCLEOTIDE SEQUENCE</scope>
    <source>
        <strain evidence="2">BAC 15a-03b</strain>
    </source>
</reference>
<sequence>MSQTELNLLLEERSSRHQLLPHQQPPFMQAASTAIVANVERDEWFFGDPAAADSDESSSDISGIRTIAGPGGVTSQSGRKRTADIRDDPTQYYQHFRWRHPQPAAATSLLPPDNNASSEQVATTPSGSATHALQAGYPELMLKDRFLHWVRKFKEYYIGNSALDCCISLFNQPGMPRGASCALMQEVIRKVLEIEGISSSPNSSTIRIAVMATREVNYLPETARVLEQLREMAPGYQGYNLESLIVALLNKLATKKPVAGCVLFSILYDFYRRYNAGLKGYEFINTLLKGKAPSIDTVRFAVKVQGITVSQTLLDWLRPHLLTAPDYNPIKLTGDKIKAIFAHKDAPGDLNERTFYEAQRQILKGNALGSRFVFNILVPDAQHKRPPPLSKTELRKQAEAGIGLHPQAEALIEQANWSTLPGTNEKKLISLLLFLQEHSVKLESKQLYIALWSELGNQTPSYNSIAKIHSRFNAKVPEQVFKWVKHNLTSLQGFEAKEIARKLFEREPKPHGVSASSIYKALLKLLRDKEPGFSLDRMPGIDYVYQLDKDYQPARARTAAADVFRRLPSPASGKDPLNNP</sequence>
<dbReference type="RefSeq" id="WP_267144952.1">
    <property type="nucleotide sequence ID" value="NZ_JAODIL010000082.1"/>
</dbReference>